<evidence type="ECO:0000313" key="4">
    <source>
        <dbReference type="Proteomes" id="UP000244810"/>
    </source>
</evidence>
<comment type="caution">
    <text evidence="3">The sequence shown here is derived from an EMBL/GenBank/DDBJ whole genome shotgun (WGS) entry which is preliminary data.</text>
</comment>
<evidence type="ECO:0000313" key="3">
    <source>
        <dbReference type="EMBL" id="PVE47994.1"/>
    </source>
</evidence>
<dbReference type="GO" id="GO:0046872">
    <property type="term" value="F:metal ion binding"/>
    <property type="evidence" value="ECO:0007669"/>
    <property type="project" value="UniProtKB-KW"/>
</dbReference>
<dbReference type="OrthoDB" id="5197601at2"/>
<keyword evidence="1" id="KW-0479">Metal-binding</keyword>
<gene>
    <name evidence="3" type="ORF">DDE23_07580</name>
</gene>
<dbReference type="PANTHER" id="PTHR11820">
    <property type="entry name" value="ACYLPYRUVASE"/>
    <property type="match status" value="1"/>
</dbReference>
<keyword evidence="4" id="KW-1185">Reference proteome</keyword>
<dbReference type="PANTHER" id="PTHR11820:SF90">
    <property type="entry name" value="FLUTATHIONE S-TRANSFERASE"/>
    <property type="match status" value="1"/>
</dbReference>
<evidence type="ECO:0000259" key="2">
    <source>
        <dbReference type="Pfam" id="PF01557"/>
    </source>
</evidence>
<proteinExistence type="predicted"/>
<dbReference type="AlphaFoldDB" id="A0A2T7UTK8"/>
<dbReference type="EMBL" id="QDDR01000003">
    <property type="protein sequence ID" value="PVE47994.1"/>
    <property type="molecule type" value="Genomic_DNA"/>
</dbReference>
<evidence type="ECO:0000256" key="1">
    <source>
        <dbReference type="ARBA" id="ARBA00022723"/>
    </source>
</evidence>
<dbReference type="GO" id="GO:0018773">
    <property type="term" value="F:acetylpyruvate hydrolase activity"/>
    <property type="evidence" value="ECO:0007669"/>
    <property type="project" value="TreeGrafter"/>
</dbReference>
<sequence length="233" mass="24722">MTDYLFPPAPVHSVKVLGQSAEYPVNRIFCVGRNYEAHAAEMGGTVDREAPWYFTKTPAGAFCASGATVPYPPGTSNFHYEMELVVAVGAPVFKGDLAAGQAAIFGYGSGLDMTRRDRQQDGKDNRRPWDLGKDVEQSAVLTALTPAASIPSLAGRRIHLSVNGQIRQDATLDELVWSPAEVISHLSHYYHLMPGDIIMTGTPAGVGAVVAGDVITGGIDGLEPIALTLGVAE</sequence>
<dbReference type="Proteomes" id="UP000244810">
    <property type="component" value="Unassembled WGS sequence"/>
</dbReference>
<reference evidence="3 4" key="1">
    <citation type="journal article" date="2011" name="Syst. Appl. Microbiol.">
        <title>Defluviimonas denitrificans gen. nov., sp. nov., and Pararhodobacter aggregans gen. nov., sp. nov., non-phototrophic Rhodobacteraceae from the biofilter of a marine aquaculture.</title>
        <authorList>
            <person name="Foesel B.U."/>
            <person name="Drake H.L."/>
            <person name="Schramm A."/>
        </authorList>
    </citation>
    <scope>NUCLEOTIDE SEQUENCE [LARGE SCALE GENOMIC DNA]</scope>
    <source>
        <strain evidence="3 4">D1-19</strain>
    </source>
</reference>
<dbReference type="RefSeq" id="WP_107751367.1">
    <property type="nucleotide sequence ID" value="NZ_QBKF01000004.1"/>
</dbReference>
<feature type="domain" description="Fumarylacetoacetase-like C-terminal" evidence="2">
    <location>
        <begin position="28"/>
        <end position="224"/>
    </location>
</feature>
<dbReference type="InterPro" id="IPR011234">
    <property type="entry name" value="Fumarylacetoacetase-like_C"/>
</dbReference>
<organism evidence="3 4">
    <name type="scientific">Pararhodobacter aggregans</name>
    <dbReference type="NCBI Taxonomy" id="404875"/>
    <lineage>
        <taxon>Bacteria</taxon>
        <taxon>Pseudomonadati</taxon>
        <taxon>Pseudomonadota</taxon>
        <taxon>Alphaproteobacteria</taxon>
        <taxon>Rhodobacterales</taxon>
        <taxon>Paracoccaceae</taxon>
        <taxon>Pararhodobacter</taxon>
    </lineage>
</organism>
<dbReference type="InterPro" id="IPR036663">
    <property type="entry name" value="Fumarylacetoacetase_C_sf"/>
</dbReference>
<dbReference type="SUPFAM" id="SSF56529">
    <property type="entry name" value="FAH"/>
    <property type="match status" value="1"/>
</dbReference>
<dbReference type="Pfam" id="PF01557">
    <property type="entry name" value="FAA_hydrolase"/>
    <property type="match status" value="1"/>
</dbReference>
<dbReference type="Gene3D" id="3.90.850.10">
    <property type="entry name" value="Fumarylacetoacetase-like, C-terminal domain"/>
    <property type="match status" value="1"/>
</dbReference>
<accession>A0A2T7UTK8</accession>
<name>A0A2T7UTK8_9RHOB</name>
<protein>
    <submittedName>
        <fullName evidence="3">Fumarylacetoacetase</fullName>
    </submittedName>
</protein>